<protein>
    <submittedName>
        <fullName evidence="2">Phospholipase D-like domain-containing protein</fullName>
    </submittedName>
</protein>
<dbReference type="EMBL" id="JAXCLA010000004">
    <property type="protein sequence ID" value="MDY0745355.1"/>
    <property type="molecule type" value="Genomic_DNA"/>
</dbReference>
<comment type="caution">
    <text evidence="2">The sequence shown here is derived from an EMBL/GenBank/DDBJ whole genome shotgun (WGS) entry which is preliminary data.</text>
</comment>
<feature type="domain" description="PLD phosphodiesterase" evidence="1">
    <location>
        <begin position="130"/>
        <end position="157"/>
    </location>
</feature>
<dbReference type="InterPro" id="IPR025202">
    <property type="entry name" value="PLD-like_dom"/>
</dbReference>
<dbReference type="InterPro" id="IPR001736">
    <property type="entry name" value="PLipase_D/transphosphatidylase"/>
</dbReference>
<organism evidence="2 3">
    <name type="scientific">Roseateles agri</name>
    <dbReference type="NCBI Taxonomy" id="3098619"/>
    <lineage>
        <taxon>Bacteria</taxon>
        <taxon>Pseudomonadati</taxon>
        <taxon>Pseudomonadota</taxon>
        <taxon>Betaproteobacteria</taxon>
        <taxon>Burkholderiales</taxon>
        <taxon>Sphaerotilaceae</taxon>
        <taxon>Roseateles</taxon>
    </lineage>
</organism>
<feature type="domain" description="PLD phosphodiesterase" evidence="1">
    <location>
        <begin position="325"/>
        <end position="352"/>
    </location>
</feature>
<dbReference type="Pfam" id="PF13091">
    <property type="entry name" value="PLDc_2"/>
    <property type="match status" value="2"/>
</dbReference>
<evidence type="ECO:0000313" key="2">
    <source>
        <dbReference type="EMBL" id="MDY0745355.1"/>
    </source>
</evidence>
<dbReference type="PANTHER" id="PTHR21248:SF22">
    <property type="entry name" value="PHOSPHOLIPASE D"/>
    <property type="match status" value="1"/>
</dbReference>
<reference evidence="2 3" key="1">
    <citation type="submission" date="2023-11" db="EMBL/GenBank/DDBJ databases">
        <title>Paucibacter sp. nov., isolated from fresh soil in Korea.</title>
        <authorList>
            <person name="Le N.T.T."/>
        </authorList>
    </citation>
    <scope>NUCLEOTIDE SEQUENCE [LARGE SCALE GENOMIC DNA]</scope>
    <source>
        <strain evidence="2 3">R3-3</strain>
    </source>
</reference>
<keyword evidence="3" id="KW-1185">Reference proteome</keyword>
<dbReference type="Gene3D" id="3.30.870.10">
    <property type="entry name" value="Endonuclease Chain A"/>
    <property type="match status" value="2"/>
</dbReference>
<accession>A0ABU5DGE6</accession>
<dbReference type="SMART" id="SM00155">
    <property type="entry name" value="PLDc"/>
    <property type="match status" value="2"/>
</dbReference>
<dbReference type="Proteomes" id="UP001285263">
    <property type="component" value="Unassembled WGS sequence"/>
</dbReference>
<name>A0ABU5DGE6_9BURK</name>
<evidence type="ECO:0000313" key="3">
    <source>
        <dbReference type="Proteomes" id="UP001285263"/>
    </source>
</evidence>
<evidence type="ECO:0000259" key="1">
    <source>
        <dbReference type="PROSITE" id="PS50035"/>
    </source>
</evidence>
<dbReference type="RefSeq" id="WP_320423264.1">
    <property type="nucleotide sequence ID" value="NZ_JAXCLA010000004.1"/>
</dbReference>
<dbReference type="PROSITE" id="PS50035">
    <property type="entry name" value="PLD"/>
    <property type="match status" value="2"/>
</dbReference>
<proteinExistence type="predicted"/>
<dbReference type="SUPFAM" id="SSF56024">
    <property type="entry name" value="Phospholipase D/nuclease"/>
    <property type="match status" value="2"/>
</dbReference>
<dbReference type="CDD" id="cd09110">
    <property type="entry name" value="PLDc_CLS_1"/>
    <property type="match status" value="1"/>
</dbReference>
<dbReference type="CDD" id="cd09159">
    <property type="entry name" value="PLDc_ybhO_like_2"/>
    <property type="match status" value="1"/>
</dbReference>
<gene>
    <name evidence="2" type="ORF">SNE35_12610</name>
</gene>
<dbReference type="PANTHER" id="PTHR21248">
    <property type="entry name" value="CARDIOLIPIN SYNTHASE"/>
    <property type="match status" value="1"/>
</dbReference>
<sequence>MSTSKTAPSLEWLQHQALTRSLSRPVLGGNRIDLLRDGPETFASMFEAVDGARDHINVASYIVEDQGPGEELLTRLVAQRRRGVRVNLAFDSAGCWGTSRRVFEALRRDGISLLEHHPVGQLRTWLSQALQRRNHRKLMIVDGRTGFIGGLNISGVYSGSSPLTKHKSAHVDVGADADAFAQADWRDTHVRVRGPIVNELQQLFIDQWKQHTGRAPAGEAHYFPIPHAAGAQRAGLAAAECGPGHNDFYRALLAAVNAARSKVYITTAYFVPPRRLMRALTESARRGVDVQLVLPGRSDFWAPIHAGRWHFGTLLRAGVRIHERHDRLLHAKTAVIDGVWATVGSSNLDWRSLVHNAEANVVVLDRDFAQQMEAMFRQDVAQCREVLLQRWLGRGGLDRMKEWTARRFEFLL</sequence>